<protein>
    <submittedName>
        <fullName evidence="6">Antibiotic transport system ATP-binding protein</fullName>
    </submittedName>
</protein>
<feature type="domain" description="ABC transporter" evidence="5">
    <location>
        <begin position="4"/>
        <end position="229"/>
    </location>
</feature>
<dbReference type="SUPFAM" id="SSF52540">
    <property type="entry name" value="P-loop containing nucleoside triphosphate hydrolases"/>
    <property type="match status" value="1"/>
</dbReference>
<dbReference type="OrthoDB" id="9778547at2"/>
<reference evidence="6 7" key="1">
    <citation type="journal article" date="2013" name="Genome Biol. Evol.">
        <title>Complete genomes of two dipteran-associated spiroplasmas provided insights into the origin, dynamics, and impacts of viral invasion in spiroplasma.</title>
        <authorList>
            <person name="Ku C."/>
            <person name="Lo W.S."/>
            <person name="Chen L.L."/>
            <person name="Kuo C.H."/>
        </authorList>
    </citation>
    <scope>NUCLEOTIDE SEQUENCE [LARGE SCALE GENOMIC DNA]</scope>
    <source>
        <strain evidence="6 7">DF-1</strain>
    </source>
</reference>
<dbReference type="SMART" id="SM00382">
    <property type="entry name" value="AAA"/>
    <property type="match status" value="1"/>
</dbReference>
<keyword evidence="3" id="KW-0547">Nucleotide-binding</keyword>
<dbReference type="CDD" id="cd03230">
    <property type="entry name" value="ABC_DR_subfamily_A"/>
    <property type="match status" value="1"/>
</dbReference>
<dbReference type="RefSeq" id="WP_016339077.1">
    <property type="nucleotide sequence ID" value="NC_021280.1"/>
</dbReference>
<dbReference type="HOGENOM" id="CLU_000604_1_2_14"/>
<dbReference type="KEGG" id="scr:SCHRY_v1c06760"/>
<name>R4U1Q6_9MOLU</name>
<evidence type="ECO:0000256" key="4">
    <source>
        <dbReference type="ARBA" id="ARBA00022840"/>
    </source>
</evidence>
<dbReference type="InterPro" id="IPR003593">
    <property type="entry name" value="AAA+_ATPase"/>
</dbReference>
<dbReference type="PANTHER" id="PTHR42711">
    <property type="entry name" value="ABC TRANSPORTER ATP-BINDING PROTEIN"/>
    <property type="match status" value="1"/>
</dbReference>
<accession>R4U1Q6</accession>
<evidence type="ECO:0000256" key="3">
    <source>
        <dbReference type="ARBA" id="ARBA00022741"/>
    </source>
</evidence>
<dbReference type="Gene3D" id="3.40.50.300">
    <property type="entry name" value="P-loop containing nucleotide triphosphate hydrolases"/>
    <property type="match status" value="1"/>
</dbReference>
<evidence type="ECO:0000313" key="7">
    <source>
        <dbReference type="Proteomes" id="UP000013964"/>
    </source>
</evidence>
<dbReference type="InterPro" id="IPR017871">
    <property type="entry name" value="ABC_transporter-like_CS"/>
</dbReference>
<dbReference type="GO" id="GO:0016887">
    <property type="term" value="F:ATP hydrolysis activity"/>
    <property type="evidence" value="ECO:0007669"/>
    <property type="project" value="InterPro"/>
</dbReference>
<evidence type="ECO:0000256" key="2">
    <source>
        <dbReference type="ARBA" id="ARBA00022448"/>
    </source>
</evidence>
<dbReference type="PROSITE" id="PS00211">
    <property type="entry name" value="ABC_TRANSPORTER_1"/>
    <property type="match status" value="1"/>
</dbReference>
<sequence length="301" mass="34206">MNVIELRNLTKTFTFGTGAFDINIDVKAGEVYGFIGPNGAGKTTVIRQMVGFIKSDSGAGKILGYDVWEKSSIIMKNLGYLSGEVTLPDSMTGIAYLKLLSEIRGNIDWHYVQKLVHYFELNADTKIKKMSKGMKQKVAIIAAVMHKPKILVLDEPTTGLDPLMQQKFNRLIQNVKNEGTAVFMSSHIFGEIDNLCDKVGVIKKGKIISEILMDDVKNNFEKKYEIKFASSDNYTDFIKAEWNILEQNNVTKVVIINVHNDNVNDFLKIVSDYKVDYFKELPFNLEEFVMSYYKEESLFDD</sequence>
<organism evidence="6 7">
    <name type="scientific">Spiroplasma chrysopicola DF-1</name>
    <dbReference type="NCBI Taxonomy" id="1276227"/>
    <lineage>
        <taxon>Bacteria</taxon>
        <taxon>Bacillati</taxon>
        <taxon>Mycoplasmatota</taxon>
        <taxon>Mollicutes</taxon>
        <taxon>Entomoplasmatales</taxon>
        <taxon>Spiroplasmataceae</taxon>
        <taxon>Spiroplasma</taxon>
    </lineage>
</organism>
<dbReference type="Pfam" id="PF00005">
    <property type="entry name" value="ABC_tran"/>
    <property type="match status" value="1"/>
</dbReference>
<dbReference type="GO" id="GO:0005524">
    <property type="term" value="F:ATP binding"/>
    <property type="evidence" value="ECO:0007669"/>
    <property type="project" value="UniProtKB-KW"/>
</dbReference>
<dbReference type="AlphaFoldDB" id="R4U1Q6"/>
<evidence type="ECO:0000259" key="5">
    <source>
        <dbReference type="PROSITE" id="PS50893"/>
    </source>
</evidence>
<dbReference type="PATRIC" id="fig|1276227.3.peg.682"/>
<dbReference type="InterPro" id="IPR027417">
    <property type="entry name" value="P-loop_NTPase"/>
</dbReference>
<comment type="similarity">
    <text evidence="1">Belongs to the ABC transporter superfamily.</text>
</comment>
<dbReference type="STRING" id="1276227.SCHRY_v1c06760"/>
<keyword evidence="2" id="KW-0813">Transport</keyword>
<dbReference type="EMBL" id="CP005077">
    <property type="protein sequence ID" value="AGM25252.1"/>
    <property type="molecule type" value="Genomic_DNA"/>
</dbReference>
<dbReference type="InterPro" id="IPR003439">
    <property type="entry name" value="ABC_transporter-like_ATP-bd"/>
</dbReference>
<dbReference type="Proteomes" id="UP000013964">
    <property type="component" value="Chromosome"/>
</dbReference>
<proteinExistence type="inferred from homology"/>
<evidence type="ECO:0000256" key="1">
    <source>
        <dbReference type="ARBA" id="ARBA00005417"/>
    </source>
</evidence>
<dbReference type="InterPro" id="IPR050763">
    <property type="entry name" value="ABC_transporter_ATP-binding"/>
</dbReference>
<dbReference type="PROSITE" id="PS50893">
    <property type="entry name" value="ABC_TRANSPORTER_2"/>
    <property type="match status" value="1"/>
</dbReference>
<evidence type="ECO:0000313" key="6">
    <source>
        <dbReference type="EMBL" id="AGM25252.1"/>
    </source>
</evidence>
<gene>
    <name evidence="6" type="ORF">SCHRY_v1c06760</name>
</gene>
<keyword evidence="7" id="KW-1185">Reference proteome</keyword>
<keyword evidence="4 6" id="KW-0067">ATP-binding</keyword>
<dbReference type="PANTHER" id="PTHR42711:SF5">
    <property type="entry name" value="ABC TRANSPORTER ATP-BINDING PROTEIN NATA"/>
    <property type="match status" value="1"/>
</dbReference>
<dbReference type="eggNOG" id="COG1131">
    <property type="taxonomic scope" value="Bacteria"/>
</dbReference>